<proteinExistence type="predicted"/>
<gene>
    <name evidence="1" type="ORF">ENS64_11930</name>
</gene>
<evidence type="ECO:0008006" key="2">
    <source>
        <dbReference type="Google" id="ProtNLM"/>
    </source>
</evidence>
<evidence type="ECO:0000313" key="1">
    <source>
        <dbReference type="EMBL" id="HGT39952.1"/>
    </source>
</evidence>
<dbReference type="EMBL" id="DSVQ01000015">
    <property type="protein sequence ID" value="HGT39952.1"/>
    <property type="molecule type" value="Genomic_DNA"/>
</dbReference>
<accession>A0A7C4LLF6</accession>
<comment type="caution">
    <text evidence="1">The sequence shown here is derived from an EMBL/GenBank/DDBJ whole genome shotgun (WGS) entry which is preliminary data.</text>
</comment>
<reference evidence="1" key="1">
    <citation type="journal article" date="2020" name="mSystems">
        <title>Genome- and Community-Level Interaction Insights into Carbon Utilization and Element Cycling Functions of Hydrothermarchaeota in Hydrothermal Sediment.</title>
        <authorList>
            <person name="Zhou Z."/>
            <person name="Liu Y."/>
            <person name="Xu W."/>
            <person name="Pan J."/>
            <person name="Luo Z.H."/>
            <person name="Li M."/>
        </authorList>
    </citation>
    <scope>NUCLEOTIDE SEQUENCE [LARGE SCALE GENOMIC DNA]</scope>
    <source>
        <strain evidence="1">SpSt-508</strain>
    </source>
</reference>
<sequence>MRLASQPVEVSAGEIPHERMAHAELRATPYVGLHRVECRLSGCRLVLSGKVSSFFLKQVAQSVLLRRFGSGLAIENRLEVIPERDTNVPEWG</sequence>
<name>A0A7C4LLF6_9PLAN</name>
<dbReference type="AlphaFoldDB" id="A0A7C4LLF6"/>
<organism evidence="1">
    <name type="scientific">Schlesneria paludicola</name>
    <dbReference type="NCBI Taxonomy" id="360056"/>
    <lineage>
        <taxon>Bacteria</taxon>
        <taxon>Pseudomonadati</taxon>
        <taxon>Planctomycetota</taxon>
        <taxon>Planctomycetia</taxon>
        <taxon>Planctomycetales</taxon>
        <taxon>Planctomycetaceae</taxon>
        <taxon>Schlesneria</taxon>
    </lineage>
</organism>
<protein>
    <recommendedName>
        <fullName evidence="2">BON domain-containing protein</fullName>
    </recommendedName>
</protein>